<evidence type="ECO:0000313" key="1">
    <source>
        <dbReference type="EMBL" id="ELR63508.1"/>
    </source>
</evidence>
<sequence length="43" mass="4851">MNLKSAIAITTILVFGHMLSPASLLKTQQTLNKEYVEQKFTIK</sequence>
<evidence type="ECO:0000313" key="2">
    <source>
        <dbReference type="Proteomes" id="UP000011134"/>
    </source>
</evidence>
<dbReference type="Proteomes" id="UP000011134">
    <property type="component" value="Unassembled WGS sequence"/>
</dbReference>
<name>L8J5M4_9GAMM</name>
<protein>
    <submittedName>
        <fullName evidence="1">Uncharacterized protein</fullName>
    </submittedName>
</protein>
<accession>L8J5M4</accession>
<dbReference type="PATRIC" id="fig|1056511.3.peg.4448"/>
<gene>
    <name evidence="1" type="ORF">C942_03524</name>
</gene>
<keyword evidence="2" id="KW-1185">Reference proteome</keyword>
<proteinExistence type="predicted"/>
<reference evidence="1 2" key="1">
    <citation type="submission" date="2012-12" db="EMBL/GenBank/DDBJ databases">
        <title>Genome Assembly of Photobacterium sp. AK15.</title>
        <authorList>
            <person name="Khatri I."/>
            <person name="Vaidya B."/>
            <person name="Srinivas T.N.R."/>
            <person name="Subramanian S."/>
            <person name="Pinnaka A."/>
        </authorList>
    </citation>
    <scope>NUCLEOTIDE SEQUENCE [LARGE SCALE GENOMIC DNA]</scope>
    <source>
        <strain evidence="1 2">AK15</strain>
    </source>
</reference>
<dbReference type="EMBL" id="AMZO01000038">
    <property type="protein sequence ID" value="ELR63508.1"/>
    <property type="molecule type" value="Genomic_DNA"/>
</dbReference>
<comment type="caution">
    <text evidence="1">The sequence shown here is derived from an EMBL/GenBank/DDBJ whole genome shotgun (WGS) entry which is preliminary data.</text>
</comment>
<organism evidence="1 2">
    <name type="scientific">Photobacterium marinum</name>
    <dbReference type="NCBI Taxonomy" id="1056511"/>
    <lineage>
        <taxon>Bacteria</taxon>
        <taxon>Pseudomonadati</taxon>
        <taxon>Pseudomonadota</taxon>
        <taxon>Gammaproteobacteria</taxon>
        <taxon>Vibrionales</taxon>
        <taxon>Vibrionaceae</taxon>
        <taxon>Photobacterium</taxon>
    </lineage>
</organism>
<dbReference type="AlphaFoldDB" id="L8J5M4"/>